<dbReference type="Gene3D" id="3.40.190.10">
    <property type="entry name" value="Periplasmic binding protein-like II"/>
    <property type="match status" value="2"/>
</dbReference>
<dbReference type="CDD" id="cd08423">
    <property type="entry name" value="PBP2_LTTR_like_6"/>
    <property type="match status" value="1"/>
</dbReference>
<keyword evidence="2" id="KW-0805">Transcription regulation</keyword>
<evidence type="ECO:0000259" key="5">
    <source>
        <dbReference type="PROSITE" id="PS50931"/>
    </source>
</evidence>
<comment type="similarity">
    <text evidence="1">Belongs to the LysR transcriptional regulatory family.</text>
</comment>
<dbReference type="GO" id="GO:0003700">
    <property type="term" value="F:DNA-binding transcription factor activity"/>
    <property type="evidence" value="ECO:0007669"/>
    <property type="project" value="InterPro"/>
</dbReference>
<evidence type="ECO:0000313" key="6">
    <source>
        <dbReference type="EMBL" id="RKR89557.1"/>
    </source>
</evidence>
<evidence type="ECO:0000256" key="2">
    <source>
        <dbReference type="ARBA" id="ARBA00023015"/>
    </source>
</evidence>
<sequence length="314" mass="33300">MIDLRQLVMFRQVVESGSFSAAARSMHCTQPAVSQQIKALERTVGGPLFARVGRTLRLTEAGTTLARHAADILDNMAVAQQQVRAVATLETGTVRVCAFPSANATLVPYAAAALKERYPQVRLELLEAEPPESYQVLRRAECDVVVAFTYESELPRAAETGPAEAGMLEVPLLVDSLVLLVPNGHPLAGRRSVQLADLAGETWIAGCPKCRSSFVDACTGSGFNPTIACATDDNLALQGLVAAGLGVALLPSLVLAFLQHPDVVPVRVEPVLRRTVSAYTWPDLARTSAITAMLEALRSAADSIGPTAFPTTSA</sequence>
<dbReference type="RefSeq" id="WP_246017132.1">
    <property type="nucleotide sequence ID" value="NZ_RBKT01000001.1"/>
</dbReference>
<dbReference type="GO" id="GO:0032993">
    <property type="term" value="C:protein-DNA complex"/>
    <property type="evidence" value="ECO:0007669"/>
    <property type="project" value="TreeGrafter"/>
</dbReference>
<dbReference type="InterPro" id="IPR036388">
    <property type="entry name" value="WH-like_DNA-bd_sf"/>
</dbReference>
<evidence type="ECO:0000256" key="1">
    <source>
        <dbReference type="ARBA" id="ARBA00009437"/>
    </source>
</evidence>
<keyword evidence="4" id="KW-0804">Transcription</keyword>
<dbReference type="InterPro" id="IPR036390">
    <property type="entry name" value="WH_DNA-bd_sf"/>
</dbReference>
<evidence type="ECO:0000313" key="7">
    <source>
        <dbReference type="Proteomes" id="UP000277671"/>
    </source>
</evidence>
<dbReference type="PROSITE" id="PS50931">
    <property type="entry name" value="HTH_LYSR"/>
    <property type="match status" value="1"/>
</dbReference>
<dbReference type="PANTHER" id="PTHR30346">
    <property type="entry name" value="TRANSCRIPTIONAL DUAL REGULATOR HCAR-RELATED"/>
    <property type="match status" value="1"/>
</dbReference>
<keyword evidence="7" id="KW-1185">Reference proteome</keyword>
<organism evidence="6 7">
    <name type="scientific">Micromonospora pisi</name>
    <dbReference type="NCBI Taxonomy" id="589240"/>
    <lineage>
        <taxon>Bacteria</taxon>
        <taxon>Bacillati</taxon>
        <taxon>Actinomycetota</taxon>
        <taxon>Actinomycetes</taxon>
        <taxon>Micromonosporales</taxon>
        <taxon>Micromonosporaceae</taxon>
        <taxon>Micromonospora</taxon>
    </lineage>
</organism>
<dbReference type="AlphaFoldDB" id="A0A495JKR7"/>
<dbReference type="SUPFAM" id="SSF53850">
    <property type="entry name" value="Periplasmic binding protein-like II"/>
    <property type="match status" value="1"/>
</dbReference>
<dbReference type="Gene3D" id="1.10.10.10">
    <property type="entry name" value="Winged helix-like DNA-binding domain superfamily/Winged helix DNA-binding domain"/>
    <property type="match status" value="1"/>
</dbReference>
<feature type="domain" description="HTH lysR-type" evidence="5">
    <location>
        <begin position="2"/>
        <end position="59"/>
    </location>
</feature>
<dbReference type="InterPro" id="IPR005119">
    <property type="entry name" value="LysR_subst-bd"/>
</dbReference>
<dbReference type="GO" id="GO:0003677">
    <property type="term" value="F:DNA binding"/>
    <property type="evidence" value="ECO:0007669"/>
    <property type="project" value="UniProtKB-KW"/>
</dbReference>
<keyword evidence="3 6" id="KW-0238">DNA-binding</keyword>
<dbReference type="Pfam" id="PF00126">
    <property type="entry name" value="HTH_1"/>
    <property type="match status" value="1"/>
</dbReference>
<evidence type="ECO:0000256" key="3">
    <source>
        <dbReference type="ARBA" id="ARBA00023125"/>
    </source>
</evidence>
<dbReference type="EMBL" id="RBKT01000001">
    <property type="protein sequence ID" value="RKR89557.1"/>
    <property type="molecule type" value="Genomic_DNA"/>
</dbReference>
<comment type="caution">
    <text evidence="6">The sequence shown here is derived from an EMBL/GenBank/DDBJ whole genome shotgun (WGS) entry which is preliminary data.</text>
</comment>
<name>A0A495JKR7_9ACTN</name>
<evidence type="ECO:0000256" key="4">
    <source>
        <dbReference type="ARBA" id="ARBA00023163"/>
    </source>
</evidence>
<reference evidence="6 7" key="1">
    <citation type="submission" date="2018-10" db="EMBL/GenBank/DDBJ databases">
        <title>Sequencing the genomes of 1000 actinobacteria strains.</title>
        <authorList>
            <person name="Klenk H.-P."/>
        </authorList>
    </citation>
    <scope>NUCLEOTIDE SEQUENCE [LARGE SCALE GENOMIC DNA]</scope>
    <source>
        <strain evidence="6 7">DSM 45175</strain>
    </source>
</reference>
<dbReference type="Proteomes" id="UP000277671">
    <property type="component" value="Unassembled WGS sequence"/>
</dbReference>
<dbReference type="Pfam" id="PF03466">
    <property type="entry name" value="LysR_substrate"/>
    <property type="match status" value="1"/>
</dbReference>
<protein>
    <submittedName>
        <fullName evidence="6">DNA-binding transcriptional LysR family regulator</fullName>
    </submittedName>
</protein>
<proteinExistence type="inferred from homology"/>
<dbReference type="FunFam" id="1.10.10.10:FF:000001">
    <property type="entry name" value="LysR family transcriptional regulator"/>
    <property type="match status" value="1"/>
</dbReference>
<accession>A0A495JKR7</accession>
<dbReference type="PRINTS" id="PR00039">
    <property type="entry name" value="HTHLYSR"/>
</dbReference>
<dbReference type="PANTHER" id="PTHR30346:SF29">
    <property type="entry name" value="LYSR SUBSTRATE-BINDING"/>
    <property type="match status" value="1"/>
</dbReference>
<dbReference type="SUPFAM" id="SSF46785">
    <property type="entry name" value="Winged helix' DNA-binding domain"/>
    <property type="match status" value="1"/>
</dbReference>
<dbReference type="InterPro" id="IPR000847">
    <property type="entry name" value="LysR_HTH_N"/>
</dbReference>
<gene>
    <name evidence="6" type="ORF">BDK92_3912</name>
</gene>